<dbReference type="PANTHER" id="PTHR23138:SF142">
    <property type="entry name" value="RAN-BINDING PROTEIN 3B-RELATED"/>
    <property type="match status" value="1"/>
</dbReference>
<feature type="compositionally biased region" description="Basic and acidic residues" evidence="3">
    <location>
        <begin position="325"/>
        <end position="340"/>
    </location>
</feature>
<proteinExistence type="predicted"/>
<feature type="compositionally biased region" description="Low complexity" evidence="3">
    <location>
        <begin position="1"/>
        <end position="12"/>
    </location>
</feature>
<dbReference type="SUPFAM" id="SSF50729">
    <property type="entry name" value="PH domain-like"/>
    <property type="match status" value="1"/>
</dbReference>
<dbReference type="Proteomes" id="UP000829685">
    <property type="component" value="Unassembled WGS sequence"/>
</dbReference>
<evidence type="ECO:0000313" key="5">
    <source>
        <dbReference type="EMBL" id="KAI1877660.1"/>
    </source>
</evidence>
<feature type="compositionally biased region" description="Low complexity" evidence="3">
    <location>
        <begin position="186"/>
        <end position="195"/>
    </location>
</feature>
<dbReference type="InterPro" id="IPR000156">
    <property type="entry name" value="Ran_bind_dom"/>
</dbReference>
<evidence type="ECO:0000256" key="2">
    <source>
        <dbReference type="ARBA" id="ARBA00023242"/>
    </source>
</evidence>
<feature type="domain" description="RanBD1" evidence="4">
    <location>
        <begin position="346"/>
        <end position="476"/>
    </location>
</feature>
<dbReference type="InterPro" id="IPR011993">
    <property type="entry name" value="PH-like_dom_sf"/>
</dbReference>
<dbReference type="GO" id="GO:0005634">
    <property type="term" value="C:nucleus"/>
    <property type="evidence" value="ECO:0007669"/>
    <property type="project" value="UniProtKB-SubCell"/>
</dbReference>
<feature type="compositionally biased region" description="Low complexity" evidence="3">
    <location>
        <begin position="215"/>
        <end position="231"/>
    </location>
</feature>
<evidence type="ECO:0000256" key="3">
    <source>
        <dbReference type="SAM" id="MobiDB-lite"/>
    </source>
</evidence>
<gene>
    <name evidence="5" type="ORF">JX265_003668</name>
</gene>
<reference evidence="5" key="1">
    <citation type="submission" date="2021-03" db="EMBL/GenBank/DDBJ databases">
        <title>Revisited historic fungal species revealed as producer of novel bioactive compounds through whole genome sequencing and comparative genomics.</title>
        <authorList>
            <person name="Vignolle G.A."/>
            <person name="Hochenegger N."/>
            <person name="Mach R.L."/>
            <person name="Mach-Aigner A.R."/>
            <person name="Javad Rahimi M."/>
            <person name="Salim K.A."/>
            <person name="Chan C.M."/>
            <person name="Lim L.B.L."/>
            <person name="Cai F."/>
            <person name="Druzhinina I.S."/>
            <person name="U'Ren J.M."/>
            <person name="Derntl C."/>
        </authorList>
    </citation>
    <scope>NUCLEOTIDE SEQUENCE</scope>
    <source>
        <strain evidence="5">TUCIM 5799</strain>
    </source>
</reference>
<dbReference type="SMART" id="SM00160">
    <property type="entry name" value="RanBD"/>
    <property type="match status" value="1"/>
</dbReference>
<feature type="compositionally biased region" description="Acidic residues" evidence="3">
    <location>
        <begin position="305"/>
        <end position="319"/>
    </location>
</feature>
<name>A0A9P9WT68_9PEZI</name>
<protein>
    <recommendedName>
        <fullName evidence="4">RanBD1 domain-containing protein</fullName>
    </recommendedName>
</protein>
<evidence type="ECO:0000313" key="6">
    <source>
        <dbReference type="Proteomes" id="UP000829685"/>
    </source>
</evidence>
<feature type="compositionally biased region" description="Basic and acidic residues" evidence="3">
    <location>
        <begin position="129"/>
        <end position="147"/>
    </location>
</feature>
<organism evidence="5 6">
    <name type="scientific">Neoarthrinium moseri</name>
    <dbReference type="NCBI Taxonomy" id="1658444"/>
    <lineage>
        <taxon>Eukaryota</taxon>
        <taxon>Fungi</taxon>
        <taxon>Dikarya</taxon>
        <taxon>Ascomycota</taxon>
        <taxon>Pezizomycotina</taxon>
        <taxon>Sordariomycetes</taxon>
        <taxon>Xylariomycetidae</taxon>
        <taxon>Amphisphaeriales</taxon>
        <taxon>Apiosporaceae</taxon>
        <taxon>Neoarthrinium</taxon>
    </lineage>
</organism>
<feature type="compositionally biased region" description="Basic and acidic residues" evidence="3">
    <location>
        <begin position="96"/>
        <end position="110"/>
    </location>
</feature>
<feature type="region of interest" description="Disordered" evidence="3">
    <location>
        <begin position="1"/>
        <end position="195"/>
    </location>
</feature>
<comment type="subcellular location">
    <subcellularLocation>
        <location evidence="1">Nucleus</location>
    </subcellularLocation>
</comment>
<feature type="region of interest" description="Disordered" evidence="3">
    <location>
        <begin position="283"/>
        <end position="345"/>
    </location>
</feature>
<feature type="compositionally biased region" description="Low complexity" evidence="3">
    <location>
        <begin position="50"/>
        <end position="67"/>
    </location>
</feature>
<comment type="caution">
    <text evidence="5">The sequence shown here is derived from an EMBL/GenBank/DDBJ whole genome shotgun (WGS) entry which is preliminary data.</text>
</comment>
<dbReference type="InterPro" id="IPR045255">
    <property type="entry name" value="RanBP1-like"/>
</dbReference>
<accession>A0A9P9WT68</accession>
<evidence type="ECO:0000256" key="1">
    <source>
        <dbReference type="ARBA" id="ARBA00004123"/>
    </source>
</evidence>
<dbReference type="EMBL" id="JAFIMR010000006">
    <property type="protein sequence ID" value="KAI1877660.1"/>
    <property type="molecule type" value="Genomic_DNA"/>
</dbReference>
<keyword evidence="2" id="KW-0539">Nucleus</keyword>
<feature type="compositionally biased region" description="Polar residues" evidence="3">
    <location>
        <begin position="148"/>
        <end position="166"/>
    </location>
</feature>
<keyword evidence="6" id="KW-1185">Reference proteome</keyword>
<dbReference type="Gene3D" id="2.30.29.30">
    <property type="entry name" value="Pleckstrin-homology domain (PH domain)/Phosphotyrosine-binding domain (PTB)"/>
    <property type="match status" value="1"/>
</dbReference>
<dbReference type="PROSITE" id="PS50196">
    <property type="entry name" value="RANBD1"/>
    <property type="match status" value="1"/>
</dbReference>
<sequence>MADKAATAAAAASDNKRSPSPGRIKPPAEDPDTAAARKEFDNTAISEKQSAAAAAAAMSASDQPAAAKKATPELEIPDNKNDLMKEQISSPKKKRAHDELDQNKDPHQDPNGDVSPIAANGTASTGRNNRSEPEKKRHRDISSETKPADNQTTETGQAKDSSASKDTTAEAKVDKPSADKSAPVPTSAFGSSGLASFATSSSPFLQAAGSKPLTSFASASGSASPFGAAASTKSDTPSLFGSGSSTNGASPFGSVGGASAKPFGGSVFGTGFGGGLGSSKLTSFAKPGETFKSSKPAKAFGAPDSDPESDEEDNADEADSNAGAEEEKQEKEEKDAEGDKKRTKLQRVAVDDGEAGEATVLQMRAKIFYLDKTVDPMAWKERGAGVLKINVPQQCIDVDDDGLVIPGSFDASSLEDGDVKTVRLIMRQDSTHRLILNTTLIPAMTFQEKPMNKTVCVLFTAIEGEGQANSIQLKLNPTNAKSFVNEVGKIQRELQSS</sequence>
<dbReference type="PANTHER" id="PTHR23138">
    <property type="entry name" value="RAN BINDING PROTEIN"/>
    <property type="match status" value="1"/>
</dbReference>
<feature type="compositionally biased region" description="Basic and acidic residues" evidence="3">
    <location>
        <begin position="167"/>
        <end position="178"/>
    </location>
</feature>
<feature type="region of interest" description="Disordered" evidence="3">
    <location>
        <begin position="208"/>
        <end position="264"/>
    </location>
</feature>
<dbReference type="OrthoDB" id="185618at2759"/>
<feature type="compositionally biased region" description="Polar residues" evidence="3">
    <location>
        <begin position="232"/>
        <end position="249"/>
    </location>
</feature>
<dbReference type="AlphaFoldDB" id="A0A9P9WT68"/>
<evidence type="ECO:0000259" key="4">
    <source>
        <dbReference type="PROSITE" id="PS50196"/>
    </source>
</evidence>